<comment type="similarity">
    <text evidence="4">Belongs to the COX19 family.</text>
</comment>
<feature type="region of interest" description="Disordered" evidence="6">
    <location>
        <begin position="129"/>
        <end position="148"/>
    </location>
</feature>
<accession>A0A7J6LTF9</accession>
<evidence type="ECO:0000256" key="6">
    <source>
        <dbReference type="SAM" id="MobiDB-lite"/>
    </source>
</evidence>
<feature type="compositionally biased region" description="Polar residues" evidence="6">
    <location>
        <begin position="444"/>
        <end position="457"/>
    </location>
</feature>
<dbReference type="PANTHER" id="PTHR21107:SF2">
    <property type="entry name" value="CYTOCHROME C OXIDASE ASSEMBLY PROTEIN COX19"/>
    <property type="match status" value="1"/>
</dbReference>
<evidence type="ECO:0000313" key="7">
    <source>
        <dbReference type="EMBL" id="KAF4662250.1"/>
    </source>
</evidence>
<feature type="coiled-coil region" evidence="5">
    <location>
        <begin position="16"/>
        <end position="46"/>
    </location>
</feature>
<evidence type="ECO:0000256" key="2">
    <source>
        <dbReference type="ARBA" id="ARBA00022490"/>
    </source>
</evidence>
<reference evidence="7 8" key="1">
    <citation type="submission" date="2020-04" db="EMBL/GenBank/DDBJ databases">
        <title>Perkinsus chesapeaki whole genome sequence.</title>
        <authorList>
            <person name="Bogema D.R."/>
        </authorList>
    </citation>
    <scope>NUCLEOTIDE SEQUENCE [LARGE SCALE GENOMIC DNA]</scope>
    <source>
        <strain evidence="7">ATCC PRA-425</strain>
    </source>
</reference>
<evidence type="ECO:0000256" key="4">
    <source>
        <dbReference type="ARBA" id="ARBA00038223"/>
    </source>
</evidence>
<keyword evidence="5" id="KW-0175">Coiled coil</keyword>
<dbReference type="InterPro" id="IPR051383">
    <property type="entry name" value="COX19"/>
</dbReference>
<comment type="subcellular location">
    <subcellularLocation>
        <location evidence="1">Cytoplasm</location>
    </subcellularLocation>
</comment>
<dbReference type="OrthoDB" id="268594at2759"/>
<protein>
    <submittedName>
        <fullName evidence="7">Cytochrome c oxidase assembly protein cox19</fullName>
    </submittedName>
</protein>
<evidence type="ECO:0000313" key="8">
    <source>
        <dbReference type="Proteomes" id="UP000591131"/>
    </source>
</evidence>
<name>A0A7J6LTF9_PERCH</name>
<evidence type="ECO:0000256" key="1">
    <source>
        <dbReference type="ARBA" id="ARBA00004496"/>
    </source>
</evidence>
<dbReference type="GO" id="GO:0005758">
    <property type="term" value="C:mitochondrial intermembrane space"/>
    <property type="evidence" value="ECO:0007669"/>
    <property type="project" value="TreeGrafter"/>
</dbReference>
<dbReference type="Proteomes" id="UP000591131">
    <property type="component" value="Unassembled WGS sequence"/>
</dbReference>
<dbReference type="EMBL" id="JAAPAO010000352">
    <property type="protein sequence ID" value="KAF4662250.1"/>
    <property type="molecule type" value="Genomic_DNA"/>
</dbReference>
<feature type="compositionally biased region" description="Basic and acidic residues" evidence="6">
    <location>
        <begin position="224"/>
        <end position="239"/>
    </location>
</feature>
<dbReference type="PANTHER" id="PTHR21107">
    <property type="entry name" value="CYTOCHROME C OXIDASE ASSEMBLY PROTEIN COX19"/>
    <property type="match status" value="1"/>
</dbReference>
<organism evidence="7 8">
    <name type="scientific">Perkinsus chesapeaki</name>
    <name type="common">Clam parasite</name>
    <name type="synonym">Perkinsus andrewsi</name>
    <dbReference type="NCBI Taxonomy" id="330153"/>
    <lineage>
        <taxon>Eukaryota</taxon>
        <taxon>Sar</taxon>
        <taxon>Alveolata</taxon>
        <taxon>Perkinsozoa</taxon>
        <taxon>Perkinsea</taxon>
        <taxon>Perkinsida</taxon>
        <taxon>Perkinsidae</taxon>
        <taxon>Perkinsus</taxon>
    </lineage>
</organism>
<evidence type="ECO:0000256" key="3">
    <source>
        <dbReference type="ARBA" id="ARBA00023157"/>
    </source>
</evidence>
<feature type="region of interest" description="Disordered" evidence="6">
    <location>
        <begin position="415"/>
        <end position="472"/>
    </location>
</feature>
<keyword evidence="2" id="KW-0963">Cytoplasm</keyword>
<dbReference type="GO" id="GO:0033617">
    <property type="term" value="P:mitochondrial respiratory chain complex IV assembly"/>
    <property type="evidence" value="ECO:0007669"/>
    <property type="project" value="TreeGrafter"/>
</dbReference>
<keyword evidence="8" id="KW-1185">Reference proteome</keyword>
<comment type="caution">
    <text evidence="7">The sequence shown here is derived from an EMBL/GenBank/DDBJ whole genome shotgun (WGS) entry which is preliminary data.</text>
</comment>
<sequence length="596" mass="67757">MIHCDWTVTNGILAHHQKLLRKLAKSEEEKQLLNIAEKELAAAVQQGTRNTLSLSVDESSLEKRIEEIRVEFREYIDAALEKVVDDAKAYWHANADRLPEKLGIEYESASEGLEERITILEEAIASKPTTNVNDHGETNTAEEVQGVPERERDMWRKTRLCMEDLAEAIEENKRDIEGLHTRVEECREVLDILPGIIERNREPDRVMLLESDSSKADALVGGKNAEEEREPKHCATEEDPGERIEIGEVLEGQDASELLGVGIAERFNCQPRSSTCLGIVLTDEAVPNHTMPLGPFREELNSRLSSVEASLCGLARGVARLSQIVGVFPGIKADDLEKDVDVNVLQWRDCANNMAIRVDRTWRLRSQGRVKSLLEAIESKADRSMVRLLQISQEHIDMQLERLEGERNSWKEMVKEMEKRSPSATLSSTRPTSCMRRKQREGSNKTAQEQGPTTPSGQKFRMSRDSATGVTHPKSSFMTIRRYLKCLRTHRNDNRSCRFLAKEYLQCRMDHGLMAPEPMERLGFTSEDDRARKPREFRTDTVREDEGWLAGRDLLEARGWVRPRMFGGGVWGGAKLDNRNKVEEEDSEEVDKKANS</sequence>
<feature type="region of interest" description="Disordered" evidence="6">
    <location>
        <begin position="218"/>
        <end position="239"/>
    </location>
</feature>
<feature type="compositionally biased region" description="Polar residues" evidence="6">
    <location>
        <begin position="422"/>
        <end position="432"/>
    </location>
</feature>
<dbReference type="AlphaFoldDB" id="A0A7J6LTF9"/>
<proteinExistence type="inferred from homology"/>
<keyword evidence="3" id="KW-1015">Disulfide bond</keyword>
<gene>
    <name evidence="7" type="primary">COX19</name>
    <name evidence="7" type="ORF">FOL47_006348</name>
</gene>
<feature type="compositionally biased region" description="Polar residues" evidence="6">
    <location>
        <begin position="129"/>
        <end position="142"/>
    </location>
</feature>
<evidence type="ECO:0000256" key="5">
    <source>
        <dbReference type="SAM" id="Coils"/>
    </source>
</evidence>